<dbReference type="EMBL" id="JAGGMB010000002">
    <property type="protein sequence ID" value="MBP2076413.1"/>
    <property type="molecule type" value="Genomic_DNA"/>
</dbReference>
<sequence>MILQRGITGKNHNVDDHFPKPAGKEFKQLCYTLIAQLDGRVLAFSEPQIDTNYFHVELEVFKERLHLLLNENHRYLAVASEVDYFKLTFIDEPTLTRQFAPYYTVLQQAELNERIQLRPGRKKGALLNENDLCKEELVDLVYWNPKTVGQAVFNHWD</sequence>
<dbReference type="Proteomes" id="UP001138793">
    <property type="component" value="Unassembled WGS sequence"/>
</dbReference>
<accession>A0A9X0YPN4</accession>
<proteinExistence type="predicted"/>
<keyword evidence="2" id="KW-1185">Reference proteome</keyword>
<dbReference type="OrthoDB" id="6313019at2"/>
<evidence type="ECO:0000313" key="2">
    <source>
        <dbReference type="Proteomes" id="UP001138793"/>
    </source>
</evidence>
<dbReference type="RefSeq" id="WP_149474743.1">
    <property type="nucleotide sequence ID" value="NZ_JAGGMB010000002.1"/>
</dbReference>
<reference evidence="1" key="1">
    <citation type="submission" date="2021-03" db="EMBL/GenBank/DDBJ databases">
        <title>Genomic Encyclopedia of Type Strains, Phase IV (KMG-IV): sequencing the most valuable type-strain genomes for metagenomic binning, comparative biology and taxonomic classification.</title>
        <authorList>
            <person name="Goeker M."/>
        </authorList>
    </citation>
    <scope>NUCLEOTIDE SEQUENCE</scope>
    <source>
        <strain evidence="1">DSM 107338</strain>
    </source>
</reference>
<organism evidence="1 2">
    <name type="scientific">Oceanobacillus polygoni</name>
    <dbReference type="NCBI Taxonomy" id="1235259"/>
    <lineage>
        <taxon>Bacteria</taxon>
        <taxon>Bacillati</taxon>
        <taxon>Bacillota</taxon>
        <taxon>Bacilli</taxon>
        <taxon>Bacillales</taxon>
        <taxon>Bacillaceae</taxon>
        <taxon>Oceanobacillus</taxon>
    </lineage>
</organism>
<evidence type="ECO:0000313" key="1">
    <source>
        <dbReference type="EMBL" id="MBP2076413.1"/>
    </source>
</evidence>
<protein>
    <submittedName>
        <fullName evidence="1">Uncharacterized protein</fullName>
    </submittedName>
</protein>
<gene>
    <name evidence="1" type="ORF">J2Z64_000625</name>
</gene>
<comment type="caution">
    <text evidence="1">The sequence shown here is derived from an EMBL/GenBank/DDBJ whole genome shotgun (WGS) entry which is preliminary data.</text>
</comment>
<name>A0A9X0YPN4_9BACI</name>
<dbReference type="AlphaFoldDB" id="A0A9X0YPN4"/>